<keyword evidence="7" id="KW-1015">Disulfide bond</keyword>
<evidence type="ECO:0000256" key="3">
    <source>
        <dbReference type="ARBA" id="ARBA00022694"/>
    </source>
</evidence>
<sequence length="415" mass="46602">MIKVTAKKVYVAMSGGVDSSVAAALLKKEGYEVMGVFFKPWAPFAETSEGRSNPVYFCNWEKDRRDAMVVAEVLGIPFKTWDFSKEYKNKVGVYMIEAYRQGITPNPDVMCNKEIKFGLFLKKALKEGADFIATGHYVRLKATSYPEPQQAGYGAGKRQATSQKKNTQTDGLKPKTYSLFQAKDKNKDQSYFLWTLTQEQLKHCLFPVGDYAKPEVRKLAKKFGLPTFDKKDSQGVCFIGQLDMKEFLKKYIKPKPGQIFLREAQENNCQGSTLTIEVVGMHEGSAYYTIGQRHGLNITNGGGPYYVSDKDLKKNLVFVTKDEKKLGTKELQVSNINWINPRIAKVIHIQGRTLYGLKIKARYRTPAVPAKVIHIQGSTLYGLLVRAEKPIRAVTSGQSVVFYHGQEMLGGGIIV</sequence>
<feature type="region of interest" description="Interaction with target base in tRNA" evidence="9">
    <location>
        <begin position="106"/>
        <end position="108"/>
    </location>
</feature>
<dbReference type="Gene3D" id="3.40.50.620">
    <property type="entry name" value="HUPs"/>
    <property type="match status" value="1"/>
</dbReference>
<dbReference type="PANTHER" id="PTHR11933:SF5">
    <property type="entry name" value="MITOCHONDRIAL TRNA-SPECIFIC 2-THIOURIDYLASE 1"/>
    <property type="match status" value="1"/>
</dbReference>
<dbReference type="InterPro" id="IPR023382">
    <property type="entry name" value="MnmA-like_central_sf"/>
</dbReference>
<dbReference type="GO" id="GO:0002143">
    <property type="term" value="P:tRNA wobble position uridine thiolation"/>
    <property type="evidence" value="ECO:0007669"/>
    <property type="project" value="TreeGrafter"/>
</dbReference>
<dbReference type="Pfam" id="PF20258">
    <property type="entry name" value="tRNA_Me_trans_C"/>
    <property type="match status" value="1"/>
</dbReference>
<evidence type="ECO:0000256" key="1">
    <source>
        <dbReference type="ARBA" id="ARBA00022555"/>
    </source>
</evidence>
<dbReference type="GO" id="GO:0005524">
    <property type="term" value="F:ATP binding"/>
    <property type="evidence" value="ECO:0007669"/>
    <property type="project" value="UniProtKB-KW"/>
</dbReference>
<feature type="domain" description="tRNA-specific 2-thiouridylase MnmA-like central" evidence="12">
    <location>
        <begin position="245"/>
        <end position="320"/>
    </location>
</feature>
<comment type="caution">
    <text evidence="9">Lacks conserved residue(s) required for the propagation of feature annotation.</text>
</comment>
<dbReference type="AlphaFoldDB" id="A0A1F8FDZ0"/>
<feature type="domain" description="tRNA-specific 2-thiouridylase MnmA-like C-terminal" evidence="11">
    <location>
        <begin position="329"/>
        <end position="414"/>
    </location>
</feature>
<evidence type="ECO:0000256" key="2">
    <source>
        <dbReference type="ARBA" id="ARBA00022679"/>
    </source>
</evidence>
<evidence type="ECO:0000256" key="5">
    <source>
        <dbReference type="ARBA" id="ARBA00022840"/>
    </source>
</evidence>
<dbReference type="InterPro" id="IPR046885">
    <property type="entry name" value="MnmA-like_C"/>
</dbReference>
<keyword evidence="2 9" id="KW-0808">Transferase</keyword>
<feature type="active site" description="Cysteine persulfide intermediate" evidence="9">
    <location>
        <position position="237"/>
    </location>
</feature>
<keyword evidence="4 9" id="KW-0547">Nucleotide-binding</keyword>
<dbReference type="FunFam" id="3.40.50.620:FF:000115">
    <property type="entry name" value="tRNA-specific 2-thiouridylase MnmA"/>
    <property type="match status" value="1"/>
</dbReference>
<feature type="binding site" evidence="9">
    <location>
        <begin position="12"/>
        <end position="19"/>
    </location>
    <ligand>
        <name>ATP</name>
        <dbReference type="ChEBI" id="CHEBI:30616"/>
    </ligand>
</feature>
<organism evidence="13 14">
    <name type="scientific">Candidatus Yanofskybacteria bacterium RIFCSPHIGHO2_02_FULL_43_15c</name>
    <dbReference type="NCBI Taxonomy" id="1802679"/>
    <lineage>
        <taxon>Bacteria</taxon>
        <taxon>Candidatus Yanofskyibacteriota</taxon>
    </lineage>
</organism>
<name>A0A1F8FDZ0_9BACT</name>
<reference evidence="13 14" key="1">
    <citation type="journal article" date="2016" name="Nat. Commun.">
        <title>Thousands of microbial genomes shed light on interconnected biogeochemical processes in an aquifer system.</title>
        <authorList>
            <person name="Anantharaman K."/>
            <person name="Brown C.T."/>
            <person name="Hug L.A."/>
            <person name="Sharon I."/>
            <person name="Castelle C.J."/>
            <person name="Probst A.J."/>
            <person name="Thomas B.C."/>
            <person name="Singh A."/>
            <person name="Wilkins M.J."/>
            <person name="Karaoz U."/>
            <person name="Brodie E.L."/>
            <person name="Williams K.H."/>
            <person name="Hubbard S.S."/>
            <person name="Banfield J.F."/>
        </authorList>
    </citation>
    <scope>NUCLEOTIDE SEQUENCE [LARGE SCALE GENOMIC DNA]</scope>
</reference>
<feature type="binding site" evidence="9">
    <location>
        <position position="38"/>
    </location>
    <ligand>
        <name>ATP</name>
        <dbReference type="ChEBI" id="CHEBI:30616"/>
    </ligand>
</feature>
<dbReference type="PANTHER" id="PTHR11933">
    <property type="entry name" value="TRNA 5-METHYLAMINOMETHYL-2-THIOURIDYLATE -METHYLTRANSFERASE"/>
    <property type="match status" value="1"/>
</dbReference>
<dbReference type="GO" id="GO:0000049">
    <property type="term" value="F:tRNA binding"/>
    <property type="evidence" value="ECO:0007669"/>
    <property type="project" value="UniProtKB-KW"/>
</dbReference>
<accession>A0A1F8FDZ0</accession>
<dbReference type="InterPro" id="IPR014729">
    <property type="entry name" value="Rossmann-like_a/b/a_fold"/>
</dbReference>
<keyword evidence="6 9" id="KW-0694">RNA-binding</keyword>
<evidence type="ECO:0000256" key="7">
    <source>
        <dbReference type="ARBA" id="ARBA00023157"/>
    </source>
</evidence>
<dbReference type="HAMAP" id="MF_00144">
    <property type="entry name" value="tRNA_thiouridyl_MnmA"/>
    <property type="match status" value="1"/>
</dbReference>
<dbReference type="Pfam" id="PF03054">
    <property type="entry name" value="tRNA_Me_trans"/>
    <property type="match status" value="1"/>
</dbReference>
<dbReference type="EC" id="2.8.1.13" evidence="9"/>
<keyword evidence="1 9" id="KW-0820">tRNA-binding</keyword>
<feature type="site" description="Interaction with tRNA" evidence="9">
    <location>
        <position position="136"/>
    </location>
</feature>
<dbReference type="GO" id="GO:0103016">
    <property type="term" value="F:tRNA-uridine 2-sulfurtransferase activity"/>
    <property type="evidence" value="ECO:0007669"/>
    <property type="project" value="UniProtKB-EC"/>
</dbReference>
<protein>
    <recommendedName>
        <fullName evidence="9">tRNA-specific 2-thiouridylase MnmA</fullName>
        <ecNumber evidence="9">2.8.1.13</ecNumber>
    </recommendedName>
</protein>
<evidence type="ECO:0000256" key="6">
    <source>
        <dbReference type="ARBA" id="ARBA00022884"/>
    </source>
</evidence>
<evidence type="ECO:0000313" key="13">
    <source>
        <dbReference type="EMBL" id="OGN11353.1"/>
    </source>
</evidence>
<dbReference type="Pfam" id="PF20259">
    <property type="entry name" value="tRNA_Me_trans_M"/>
    <property type="match status" value="1"/>
</dbReference>
<feature type="binding site" evidence="9">
    <location>
        <position position="135"/>
    </location>
    <ligand>
        <name>ATP</name>
        <dbReference type="ChEBI" id="CHEBI:30616"/>
    </ligand>
</feature>
<keyword evidence="9" id="KW-0963">Cytoplasm</keyword>
<feature type="region of interest" description="Disordered" evidence="10">
    <location>
        <begin position="149"/>
        <end position="170"/>
    </location>
</feature>
<gene>
    <name evidence="9" type="primary">mnmA</name>
    <name evidence="13" type="ORF">A3C71_02000</name>
</gene>
<keyword evidence="3 9" id="KW-0819">tRNA processing</keyword>
<evidence type="ECO:0000259" key="12">
    <source>
        <dbReference type="Pfam" id="PF20259"/>
    </source>
</evidence>
<feature type="region of interest" description="Interaction with tRNA" evidence="9">
    <location>
        <begin position="362"/>
        <end position="363"/>
    </location>
</feature>
<evidence type="ECO:0000256" key="8">
    <source>
        <dbReference type="ARBA" id="ARBA00051542"/>
    </source>
</evidence>
<dbReference type="Gene3D" id="2.40.30.10">
    <property type="entry name" value="Translation factors"/>
    <property type="match status" value="1"/>
</dbReference>
<dbReference type="InterPro" id="IPR004506">
    <property type="entry name" value="MnmA-like"/>
</dbReference>
<dbReference type="SUPFAM" id="SSF52402">
    <property type="entry name" value="Adenine nucleotide alpha hydrolases-like"/>
    <property type="match status" value="1"/>
</dbReference>
<feature type="active site" description="Nucleophile" evidence="9">
    <location>
        <position position="111"/>
    </location>
</feature>
<comment type="caution">
    <text evidence="13">The sequence shown here is derived from an EMBL/GenBank/DDBJ whole genome shotgun (WGS) entry which is preliminary data.</text>
</comment>
<feature type="compositionally biased region" description="Polar residues" evidence="10">
    <location>
        <begin position="159"/>
        <end position="170"/>
    </location>
</feature>
<proteinExistence type="inferred from homology"/>
<comment type="catalytic activity">
    <reaction evidence="8 9">
        <text>S-sulfanyl-L-cysteinyl-[protein] + uridine(34) in tRNA + AH2 + ATP = 2-thiouridine(34) in tRNA + L-cysteinyl-[protein] + A + AMP + diphosphate + H(+)</text>
        <dbReference type="Rhea" id="RHEA:47032"/>
        <dbReference type="Rhea" id="RHEA-COMP:10131"/>
        <dbReference type="Rhea" id="RHEA-COMP:11726"/>
        <dbReference type="Rhea" id="RHEA-COMP:11727"/>
        <dbReference type="Rhea" id="RHEA-COMP:11728"/>
        <dbReference type="ChEBI" id="CHEBI:13193"/>
        <dbReference type="ChEBI" id="CHEBI:15378"/>
        <dbReference type="ChEBI" id="CHEBI:17499"/>
        <dbReference type="ChEBI" id="CHEBI:29950"/>
        <dbReference type="ChEBI" id="CHEBI:30616"/>
        <dbReference type="ChEBI" id="CHEBI:33019"/>
        <dbReference type="ChEBI" id="CHEBI:61963"/>
        <dbReference type="ChEBI" id="CHEBI:65315"/>
        <dbReference type="ChEBI" id="CHEBI:87170"/>
        <dbReference type="ChEBI" id="CHEBI:456215"/>
        <dbReference type="EC" id="2.8.1.13"/>
    </reaction>
</comment>
<feature type="site" description="Interaction with tRNA" evidence="9">
    <location>
        <position position="398"/>
    </location>
</feature>
<feature type="region of interest" description="Interaction with tRNA" evidence="9">
    <location>
        <begin position="187"/>
        <end position="189"/>
    </location>
</feature>
<dbReference type="InterPro" id="IPR046884">
    <property type="entry name" value="MnmA-like_central"/>
</dbReference>
<comment type="function">
    <text evidence="9">Catalyzes the 2-thiolation of uridine at the wobble position (U34) of tRNA, leading to the formation of s(2)U34.</text>
</comment>
<evidence type="ECO:0000256" key="10">
    <source>
        <dbReference type="SAM" id="MobiDB-lite"/>
    </source>
</evidence>
<dbReference type="GO" id="GO:0005737">
    <property type="term" value="C:cytoplasm"/>
    <property type="evidence" value="ECO:0007669"/>
    <property type="project" value="UniProtKB-SubCell"/>
</dbReference>
<evidence type="ECO:0000313" key="14">
    <source>
        <dbReference type="Proteomes" id="UP000178197"/>
    </source>
</evidence>
<comment type="similarity">
    <text evidence="9">Belongs to the MnmA/TRMU family.</text>
</comment>
<evidence type="ECO:0000259" key="11">
    <source>
        <dbReference type="Pfam" id="PF20258"/>
    </source>
</evidence>
<evidence type="ECO:0000256" key="9">
    <source>
        <dbReference type="HAMAP-Rule" id="MF_00144"/>
    </source>
</evidence>
<evidence type="ECO:0000256" key="4">
    <source>
        <dbReference type="ARBA" id="ARBA00022741"/>
    </source>
</evidence>
<keyword evidence="5 9" id="KW-0067">ATP-binding</keyword>
<comment type="subcellular location">
    <subcellularLocation>
        <location evidence="9">Cytoplasm</location>
    </subcellularLocation>
</comment>
<dbReference type="Proteomes" id="UP000178197">
    <property type="component" value="Unassembled WGS sequence"/>
</dbReference>
<dbReference type="CDD" id="cd01998">
    <property type="entry name" value="MnmA_TRMU-like"/>
    <property type="match status" value="1"/>
</dbReference>
<dbReference type="NCBIfam" id="NF001138">
    <property type="entry name" value="PRK00143.1"/>
    <property type="match status" value="1"/>
</dbReference>
<dbReference type="Gene3D" id="2.30.30.280">
    <property type="entry name" value="Adenine nucleotide alpha hydrolases-like domains"/>
    <property type="match status" value="1"/>
</dbReference>
<dbReference type="EMBL" id="MGJT01000033">
    <property type="protein sequence ID" value="OGN11353.1"/>
    <property type="molecule type" value="Genomic_DNA"/>
</dbReference>
<dbReference type="FunFam" id="2.30.30.280:FF:000001">
    <property type="entry name" value="tRNA-specific 2-thiouridylase MnmA"/>
    <property type="match status" value="1"/>
</dbReference>